<proteinExistence type="predicted"/>
<protein>
    <recommendedName>
        <fullName evidence="3">Queuosine biosynthesis protein QueD</fullName>
    </recommendedName>
</protein>
<gene>
    <name evidence="1" type="ORF">GT360_09900</name>
</gene>
<keyword evidence="2" id="KW-1185">Reference proteome</keyword>
<dbReference type="Proteomes" id="UP000464262">
    <property type="component" value="Chromosome 1"/>
</dbReference>
<organism evidence="1 2">
    <name type="scientific">Vibrio astriarenae</name>
    <dbReference type="NCBI Taxonomy" id="1481923"/>
    <lineage>
        <taxon>Bacteria</taxon>
        <taxon>Pseudomonadati</taxon>
        <taxon>Pseudomonadota</taxon>
        <taxon>Gammaproteobacteria</taxon>
        <taxon>Vibrionales</taxon>
        <taxon>Vibrionaceae</taxon>
        <taxon>Vibrio</taxon>
    </lineage>
</organism>
<dbReference type="KEGG" id="vas:GT360_09900"/>
<dbReference type="Pfam" id="PF11993">
    <property type="entry name" value="VC2046"/>
    <property type="match status" value="1"/>
</dbReference>
<evidence type="ECO:0008006" key="3">
    <source>
        <dbReference type="Google" id="ProtNLM"/>
    </source>
</evidence>
<dbReference type="RefSeq" id="WP_164648710.1">
    <property type="nucleotide sequence ID" value="NZ_CP047475.1"/>
</dbReference>
<dbReference type="EMBL" id="CP047475">
    <property type="protein sequence ID" value="QIA63814.1"/>
    <property type="molecule type" value="Genomic_DNA"/>
</dbReference>
<name>A0A7Z2YE55_9VIBR</name>
<sequence length="167" mass="18990">MQITAAEQNIIINELQAGNGINRAVHEGRRADFALFLSMFSHDIREVTPVDSIEEVVTSDDLLRKEFQLSEPQALRSSAPSYDTSAEQARQFQQGGMASAKLSHYLTPEALAYLPENTADLPEEVYHNLSYHQLRHLNTPDNTAKLPHHFYHQMNESHRRDTLNLHA</sequence>
<accession>A0A7Z2YE55</accession>
<evidence type="ECO:0000313" key="1">
    <source>
        <dbReference type="EMBL" id="QIA63814.1"/>
    </source>
</evidence>
<dbReference type="InterPro" id="IPR021879">
    <property type="entry name" value="VC2046_fam"/>
</dbReference>
<evidence type="ECO:0000313" key="2">
    <source>
        <dbReference type="Proteomes" id="UP000464262"/>
    </source>
</evidence>
<dbReference type="AlphaFoldDB" id="A0A7Z2YE55"/>
<reference evidence="1 2" key="1">
    <citation type="submission" date="2020-01" db="EMBL/GenBank/DDBJ databases">
        <title>Whole genome and functional gene identification of agarase of Vibrio HN897.</title>
        <authorList>
            <person name="Liu Y."/>
            <person name="Zhao Z."/>
        </authorList>
    </citation>
    <scope>NUCLEOTIDE SEQUENCE [LARGE SCALE GENOMIC DNA]</scope>
    <source>
        <strain evidence="1 2">HN897</strain>
    </source>
</reference>